<dbReference type="PROSITE" id="PS50110">
    <property type="entry name" value="RESPONSE_REGULATORY"/>
    <property type="match status" value="2"/>
</dbReference>
<comment type="caution">
    <text evidence="13">The sequence shown here is derived from an EMBL/GenBank/DDBJ whole genome shotgun (WGS) entry which is preliminary data.</text>
</comment>
<dbReference type="GO" id="GO:0005524">
    <property type="term" value="F:ATP binding"/>
    <property type="evidence" value="ECO:0007669"/>
    <property type="project" value="UniProtKB-KW"/>
</dbReference>
<dbReference type="Gene3D" id="1.10.287.130">
    <property type="match status" value="1"/>
</dbReference>
<dbReference type="Gene3D" id="3.40.50.2300">
    <property type="match status" value="2"/>
</dbReference>
<keyword evidence="7" id="KW-0067">ATP-binding</keyword>
<keyword evidence="14" id="KW-1185">Reference proteome</keyword>
<evidence type="ECO:0000256" key="3">
    <source>
        <dbReference type="ARBA" id="ARBA00022553"/>
    </source>
</evidence>
<feature type="domain" description="Response regulatory" evidence="12">
    <location>
        <begin position="17"/>
        <end position="133"/>
    </location>
</feature>
<dbReference type="EMBL" id="SNVJ01000011">
    <property type="protein sequence ID" value="MXP64345.1"/>
    <property type="molecule type" value="Genomic_DNA"/>
</dbReference>
<dbReference type="SUPFAM" id="SSF52172">
    <property type="entry name" value="CheY-like"/>
    <property type="match status" value="2"/>
</dbReference>
<evidence type="ECO:0000256" key="10">
    <source>
        <dbReference type="SAM" id="Coils"/>
    </source>
</evidence>
<dbReference type="InterPro" id="IPR005467">
    <property type="entry name" value="His_kinase_dom"/>
</dbReference>
<gene>
    <name evidence="13" type="ORF">E0493_13420</name>
</gene>
<feature type="modified residue" description="4-aspartylphosphate" evidence="9">
    <location>
        <position position="66"/>
    </location>
</feature>
<dbReference type="AlphaFoldDB" id="A0A845BBX1"/>
<dbReference type="Pfam" id="PF00072">
    <property type="entry name" value="Response_reg"/>
    <property type="match status" value="1"/>
</dbReference>
<feature type="coiled-coil region" evidence="10">
    <location>
        <begin position="293"/>
        <end position="352"/>
    </location>
</feature>
<dbReference type="InterPro" id="IPR036097">
    <property type="entry name" value="HisK_dim/P_sf"/>
</dbReference>
<keyword evidence="3 9" id="KW-0597">Phosphoprotein</keyword>
<comment type="catalytic activity">
    <reaction evidence="1">
        <text>ATP + protein L-histidine = ADP + protein N-phospho-L-histidine.</text>
        <dbReference type="EC" id="2.7.13.3"/>
    </reaction>
</comment>
<dbReference type="PROSITE" id="PS50109">
    <property type="entry name" value="HIS_KIN"/>
    <property type="match status" value="1"/>
</dbReference>
<keyword evidence="4" id="KW-0808">Transferase</keyword>
<evidence type="ECO:0000256" key="5">
    <source>
        <dbReference type="ARBA" id="ARBA00022741"/>
    </source>
</evidence>
<dbReference type="PANTHER" id="PTHR43065:SF10">
    <property type="entry name" value="PEROXIDE STRESS-ACTIVATED HISTIDINE KINASE MAK3"/>
    <property type="match status" value="1"/>
</dbReference>
<dbReference type="InterPro" id="IPR001789">
    <property type="entry name" value="Sig_transdc_resp-reg_receiver"/>
</dbReference>
<organism evidence="13 14">
    <name type="scientific">Teichococcus coralli</name>
    <dbReference type="NCBI Taxonomy" id="2545983"/>
    <lineage>
        <taxon>Bacteria</taxon>
        <taxon>Pseudomonadati</taxon>
        <taxon>Pseudomonadota</taxon>
        <taxon>Alphaproteobacteria</taxon>
        <taxon>Acetobacterales</taxon>
        <taxon>Roseomonadaceae</taxon>
        <taxon>Roseomonas</taxon>
    </lineage>
</organism>
<dbReference type="SMART" id="SM00387">
    <property type="entry name" value="HATPase_c"/>
    <property type="match status" value="1"/>
</dbReference>
<dbReference type="InterPro" id="IPR011006">
    <property type="entry name" value="CheY-like_superfamily"/>
</dbReference>
<evidence type="ECO:0000259" key="11">
    <source>
        <dbReference type="PROSITE" id="PS50109"/>
    </source>
</evidence>
<keyword evidence="5" id="KW-0547">Nucleotide-binding</keyword>
<name>A0A845BBX1_9PROT</name>
<keyword evidence="8" id="KW-0902">Two-component regulatory system</keyword>
<feature type="domain" description="Histidine kinase" evidence="11">
    <location>
        <begin position="361"/>
        <end position="581"/>
    </location>
</feature>
<sequence>MNSATLPNSASFPPGPPVLLVEDSDTQALQMQRLLERQGFAAARAATAELALEALNRTLPALVIADYHLPGMNGDELVRQIRLNSRTRAIPVLMLTEAQEGDLERQGLESGADAYVPKSAGHDLLLLRIRALLRSRTAAAPGEQAPGVLAFRRAQVLVVDDSLTYRTYLTGLLGRDGYRLEAAESAEAALAAVTAEPLAWDCVVLNAFSAGFDGAALCARLNALRGAGTPGGEGASFQIVALGTDSPVGRGTLASVFEAGADDLIPATAEPKVLSVRIRAALRRKLLQDEDRRVAAELRARELSMQRAQAEAAAAQAKAALAEALARANGELEEANRQLRETQTKLVQAAKMASLGELVAGIAHEINNPLAFILAHQGTVARLLGQVEGMLEQNAAARPLVAKCRERSGSMALGLRRIQDLVLKLRKFSRQDDAFQRVNVPDALDTVLTLLAHKLGDRITVERRYEAVPELRCSPALLNQVVMNIVSNAADAIPAEGTITIETSNDAGIYRIAISDSGPGVPPGLQERIFEPFFTTKPVGSGTGLGLAIAYNVIQAHDGTISVGNGPAGGASFVISVPMQAER</sequence>
<dbReference type="OrthoDB" id="226486at2"/>
<accession>A0A845BBX1</accession>
<evidence type="ECO:0000313" key="13">
    <source>
        <dbReference type="EMBL" id="MXP64345.1"/>
    </source>
</evidence>
<keyword evidence="10" id="KW-0175">Coiled coil</keyword>
<evidence type="ECO:0000313" key="14">
    <source>
        <dbReference type="Proteomes" id="UP000460715"/>
    </source>
</evidence>
<evidence type="ECO:0000256" key="4">
    <source>
        <dbReference type="ARBA" id="ARBA00022679"/>
    </source>
</evidence>
<dbReference type="InterPro" id="IPR004358">
    <property type="entry name" value="Sig_transdc_His_kin-like_C"/>
</dbReference>
<dbReference type="PANTHER" id="PTHR43065">
    <property type="entry name" value="SENSOR HISTIDINE KINASE"/>
    <property type="match status" value="1"/>
</dbReference>
<dbReference type="CDD" id="cd00082">
    <property type="entry name" value="HisKA"/>
    <property type="match status" value="1"/>
</dbReference>
<dbReference type="InterPro" id="IPR036890">
    <property type="entry name" value="HATPase_C_sf"/>
</dbReference>
<dbReference type="EC" id="2.7.13.3" evidence="2"/>
<evidence type="ECO:0000256" key="7">
    <source>
        <dbReference type="ARBA" id="ARBA00022840"/>
    </source>
</evidence>
<dbReference type="InterPro" id="IPR003594">
    <property type="entry name" value="HATPase_dom"/>
</dbReference>
<dbReference type="SUPFAM" id="SSF55874">
    <property type="entry name" value="ATPase domain of HSP90 chaperone/DNA topoisomerase II/histidine kinase"/>
    <property type="match status" value="1"/>
</dbReference>
<protein>
    <recommendedName>
        <fullName evidence="2">histidine kinase</fullName>
        <ecNumber evidence="2">2.7.13.3</ecNumber>
    </recommendedName>
</protein>
<dbReference type="PRINTS" id="PR00344">
    <property type="entry name" value="BCTRLSENSOR"/>
</dbReference>
<evidence type="ECO:0000256" key="6">
    <source>
        <dbReference type="ARBA" id="ARBA00022777"/>
    </source>
</evidence>
<evidence type="ECO:0000256" key="2">
    <source>
        <dbReference type="ARBA" id="ARBA00012438"/>
    </source>
</evidence>
<dbReference type="SMART" id="SM00448">
    <property type="entry name" value="REC"/>
    <property type="match status" value="2"/>
</dbReference>
<feature type="domain" description="Response regulatory" evidence="12">
    <location>
        <begin position="155"/>
        <end position="282"/>
    </location>
</feature>
<evidence type="ECO:0000256" key="1">
    <source>
        <dbReference type="ARBA" id="ARBA00000085"/>
    </source>
</evidence>
<dbReference type="GO" id="GO:0000155">
    <property type="term" value="F:phosphorelay sensor kinase activity"/>
    <property type="evidence" value="ECO:0007669"/>
    <property type="project" value="InterPro"/>
</dbReference>
<dbReference type="Gene3D" id="3.30.565.10">
    <property type="entry name" value="Histidine kinase-like ATPase, C-terminal domain"/>
    <property type="match status" value="1"/>
</dbReference>
<proteinExistence type="predicted"/>
<evidence type="ECO:0000259" key="12">
    <source>
        <dbReference type="PROSITE" id="PS50110"/>
    </source>
</evidence>
<dbReference type="SUPFAM" id="SSF47384">
    <property type="entry name" value="Homodimeric domain of signal transducing histidine kinase"/>
    <property type="match status" value="1"/>
</dbReference>
<evidence type="ECO:0000256" key="9">
    <source>
        <dbReference type="PROSITE-ProRule" id="PRU00169"/>
    </source>
</evidence>
<keyword evidence="6" id="KW-0418">Kinase</keyword>
<dbReference type="Pfam" id="PF02518">
    <property type="entry name" value="HATPase_c"/>
    <property type="match status" value="1"/>
</dbReference>
<dbReference type="InterPro" id="IPR003661">
    <property type="entry name" value="HisK_dim/P_dom"/>
</dbReference>
<reference evidence="13 14" key="1">
    <citation type="submission" date="2019-03" db="EMBL/GenBank/DDBJ databases">
        <title>Roseomonas sp. a novel Roseomonas species isolated from Sea whip Gorgonian.</title>
        <authorList>
            <person name="Li F."/>
            <person name="Pan X."/>
            <person name="Huang S."/>
            <person name="Li Z."/>
            <person name="Meng B."/>
        </authorList>
    </citation>
    <scope>NUCLEOTIDE SEQUENCE [LARGE SCALE GENOMIC DNA]</scope>
    <source>
        <strain evidence="13 14">M0104</strain>
    </source>
</reference>
<evidence type="ECO:0000256" key="8">
    <source>
        <dbReference type="ARBA" id="ARBA00023012"/>
    </source>
</evidence>
<dbReference type="RefSeq" id="WP_160937499.1">
    <property type="nucleotide sequence ID" value="NZ_SNVJ01000011.1"/>
</dbReference>
<comment type="caution">
    <text evidence="9">Lacks conserved residue(s) required for the propagation of feature annotation.</text>
</comment>
<dbReference type="Proteomes" id="UP000460715">
    <property type="component" value="Unassembled WGS sequence"/>
</dbReference>